<sequence>MTELGWAWGTDRRIEPWSAYFEIFELLDRNPELLSPSGPDFWLFAHRGHGINSYGFGLIARVGQLLIAQQFAYGGAYQAIFEQEGQRPTGAECLNAGTHAWGATLEHLKNQPGPLRIAVFYSNYRAYAEIWTNDTALADAARGFGVQSDRGRWSLPGWFPIIALPYNDLQGFNAALDELTRHSDPDLAVAATHLHSLGRLDRERKADKPAVDLQPQEENGSGEPISVPDDSLLSTSTEDDPDAWDEYAAKGDPHPGVELIKDFPSLFGCRKHQPQDVTLHRWREPLFPERSGRETFAHGRTWSVAIDGTEDPTKFLIIVDLTWAADSLRDLGVNLETQPLVAIQHWSRSDVEKIDGCDACMSRLEQLDELVITHLSKDEVPAAPLPKMDRMHWSDPPEQIAKAVLDDLRARSILGEAMTSLGGTARWDLVPRAPVYIQFMLTLEGALRIEMRKDFTYWRTEVDAARVSKISAAGFSVDDNPLCFEQLVGPDPLDLFHLDAITSAIGTFVHVYEPKNRSMKIERLEGASPFDGDLRAQEYAAGQRMIDRLGRAELMESCDEELDEHDTDELTILDVLLDAAPAFAEAVILAHLDEFFDRVNDLVVLAPVSSDEELEEMLDDRFTTPEELAVLVLRHVFRPSEQRRGEGARGTAENDADPDAPVNIESLARERLTVRFDGATPTEVEGITTFPDEAVTGSNGIVIPFDDLLRAPELPALIVPRFE</sequence>
<gene>
    <name evidence="2" type="ORF">UFOPK1392_02517</name>
</gene>
<evidence type="ECO:0000313" key="2">
    <source>
        <dbReference type="EMBL" id="CAB4324741.1"/>
    </source>
</evidence>
<dbReference type="AlphaFoldDB" id="A0A6J5YJT1"/>
<dbReference type="EMBL" id="CAEMXZ010000208">
    <property type="protein sequence ID" value="CAB4324741.1"/>
    <property type="molecule type" value="Genomic_DNA"/>
</dbReference>
<name>A0A6J5YJT1_9ZZZZ</name>
<proteinExistence type="predicted"/>
<feature type="region of interest" description="Disordered" evidence="1">
    <location>
        <begin position="200"/>
        <end position="253"/>
    </location>
</feature>
<organism evidence="2">
    <name type="scientific">freshwater metagenome</name>
    <dbReference type="NCBI Taxonomy" id="449393"/>
    <lineage>
        <taxon>unclassified sequences</taxon>
        <taxon>metagenomes</taxon>
        <taxon>ecological metagenomes</taxon>
    </lineage>
</organism>
<accession>A0A6J5YJT1</accession>
<reference evidence="2" key="1">
    <citation type="submission" date="2020-05" db="EMBL/GenBank/DDBJ databases">
        <authorList>
            <person name="Chiriac C."/>
            <person name="Salcher M."/>
            <person name="Ghai R."/>
            <person name="Kavagutti S V."/>
        </authorList>
    </citation>
    <scope>NUCLEOTIDE SEQUENCE</scope>
</reference>
<protein>
    <submittedName>
        <fullName evidence="2">Unannotated protein</fullName>
    </submittedName>
</protein>
<feature type="region of interest" description="Disordered" evidence="1">
    <location>
        <begin position="642"/>
        <end position="661"/>
    </location>
</feature>
<feature type="compositionally biased region" description="Basic and acidic residues" evidence="1">
    <location>
        <begin position="200"/>
        <end position="210"/>
    </location>
</feature>
<evidence type="ECO:0000256" key="1">
    <source>
        <dbReference type="SAM" id="MobiDB-lite"/>
    </source>
</evidence>